<dbReference type="InterPro" id="IPR016181">
    <property type="entry name" value="Acyl_CoA_acyltransferase"/>
</dbReference>
<organism evidence="1 2">
    <name type="scientific">Robertmurraya mangrovi</name>
    <dbReference type="NCBI Taxonomy" id="3098077"/>
    <lineage>
        <taxon>Bacteria</taxon>
        <taxon>Bacillati</taxon>
        <taxon>Bacillota</taxon>
        <taxon>Bacilli</taxon>
        <taxon>Bacillales</taxon>
        <taxon>Bacillaceae</taxon>
        <taxon>Robertmurraya</taxon>
    </lineage>
</organism>
<comment type="caution">
    <text evidence="1">The sequence shown here is derived from an EMBL/GenBank/DDBJ whole genome shotgun (WGS) entry which is preliminary data.</text>
</comment>
<protein>
    <submittedName>
        <fullName evidence="1">GNAT family N-acetyltransferase</fullName>
    </submittedName>
</protein>
<evidence type="ECO:0000313" key="2">
    <source>
        <dbReference type="Proteomes" id="UP001290455"/>
    </source>
</evidence>
<dbReference type="RefSeq" id="WP_322448514.1">
    <property type="nucleotide sequence ID" value="NZ_JAXOFX010000021.1"/>
</dbReference>
<name>A0ABU5J4C2_9BACI</name>
<reference evidence="1 2" key="1">
    <citation type="submission" date="2023-11" db="EMBL/GenBank/DDBJ databases">
        <title>Bacillus jintuensis, isolated from a mudflat on the Beibu Gulf coast.</title>
        <authorList>
            <person name="Li M."/>
        </authorList>
    </citation>
    <scope>NUCLEOTIDE SEQUENCE [LARGE SCALE GENOMIC DNA]</scope>
    <source>
        <strain evidence="1 2">31A1R</strain>
    </source>
</reference>
<sequence>MDYQIVTLKEQPELEKELGRLHEIGWPTFMRMDPVADLYWDRMLTNYPELQFFLLEGDRILACGHAIGFEWDGEIANLPEGWDGVIEKGVLDKEANKNINAVSAISIVIDPAHQGKGLSEIMVRAMKGLAKNAGLTQMVAPVRPSMKPKYPLLPIESYAYLIREDGQPFDPWIRVHCKTGAEIVAIAHQSMIVEAEIADWEKWTGMKLPLTGEYVIPGALVPLVVNIEENKAVYVEPNVWLRHHL</sequence>
<keyword evidence="2" id="KW-1185">Reference proteome</keyword>
<dbReference type="Proteomes" id="UP001290455">
    <property type="component" value="Unassembled WGS sequence"/>
</dbReference>
<proteinExistence type="predicted"/>
<gene>
    <name evidence="1" type="ORF">SM124_21225</name>
</gene>
<dbReference type="Gene3D" id="3.40.630.30">
    <property type="match status" value="1"/>
</dbReference>
<evidence type="ECO:0000313" key="1">
    <source>
        <dbReference type="EMBL" id="MDZ5474221.1"/>
    </source>
</evidence>
<dbReference type="SUPFAM" id="SSF55729">
    <property type="entry name" value="Acyl-CoA N-acyltransferases (Nat)"/>
    <property type="match status" value="1"/>
</dbReference>
<accession>A0ABU5J4C2</accession>
<dbReference type="EMBL" id="JAXOFX010000021">
    <property type="protein sequence ID" value="MDZ5474221.1"/>
    <property type="molecule type" value="Genomic_DNA"/>
</dbReference>